<dbReference type="InParanoid" id="W4KHP4"/>
<sequence>MATDTDARRPPHADRRTLGARNAAPPRDTHRLAPPQRAHPHTRSRTDTLAHPYSPILDRLHLIAACARGRQSVEGPGAHARRRVRPSTCIICIFISRAAVLPLLASSPCACGRCIYPPRSPCSIPPHTRSVSHLVPSHLISSHRTGSRLLCSHLGSSRLGSSFPLVFYFVLHPRTPPSTMSNSPVLLLIVPALIIAPNLPLSLSVVGAVALRTASHRAQTRFALQYAATTGAALPSPLFFIGFCFFFFFFFFFFCFFLVFSTPKITHAPTRRL</sequence>
<feature type="transmembrane region" description="Helical" evidence="2">
    <location>
        <begin position="232"/>
        <end position="260"/>
    </location>
</feature>
<evidence type="ECO:0000256" key="2">
    <source>
        <dbReference type="SAM" id="Phobius"/>
    </source>
</evidence>
<organism evidence="3 4">
    <name type="scientific">Heterobasidion irregulare (strain TC 32-1)</name>
    <dbReference type="NCBI Taxonomy" id="747525"/>
    <lineage>
        <taxon>Eukaryota</taxon>
        <taxon>Fungi</taxon>
        <taxon>Dikarya</taxon>
        <taxon>Basidiomycota</taxon>
        <taxon>Agaricomycotina</taxon>
        <taxon>Agaricomycetes</taxon>
        <taxon>Russulales</taxon>
        <taxon>Bondarzewiaceae</taxon>
        <taxon>Heterobasidion</taxon>
        <taxon>Heterobasidion annosum species complex</taxon>
    </lineage>
</organism>
<dbReference type="KEGG" id="hir:HETIRDRAFT_448490"/>
<name>W4KHP4_HETIT</name>
<gene>
    <name evidence="3" type="ORF">HETIRDRAFT_448490</name>
</gene>
<dbReference type="HOGENOM" id="CLU_1019629_0_0_1"/>
<feature type="compositionally biased region" description="Basic and acidic residues" evidence="1">
    <location>
        <begin position="1"/>
        <end position="17"/>
    </location>
</feature>
<keyword evidence="2" id="KW-0472">Membrane</keyword>
<accession>W4KHP4</accession>
<feature type="transmembrane region" description="Helical" evidence="2">
    <location>
        <begin position="183"/>
        <end position="211"/>
    </location>
</feature>
<proteinExistence type="predicted"/>
<dbReference type="GeneID" id="20675865"/>
<dbReference type="EMBL" id="KI925455">
    <property type="protein sequence ID" value="ETW85373.1"/>
    <property type="molecule type" value="Genomic_DNA"/>
</dbReference>
<dbReference type="RefSeq" id="XP_009542237.1">
    <property type="nucleotide sequence ID" value="XM_009543942.1"/>
</dbReference>
<evidence type="ECO:0000313" key="3">
    <source>
        <dbReference type="EMBL" id="ETW85373.1"/>
    </source>
</evidence>
<keyword evidence="4" id="KW-1185">Reference proteome</keyword>
<keyword evidence="2" id="KW-0812">Transmembrane</keyword>
<protein>
    <submittedName>
        <fullName evidence="3">Uncharacterized protein</fullName>
    </submittedName>
</protein>
<reference evidence="3 4" key="1">
    <citation type="journal article" date="2012" name="New Phytol.">
        <title>Insight into trade-off between wood decay and parasitism from the genome of a fungal forest pathogen.</title>
        <authorList>
            <person name="Olson A."/>
            <person name="Aerts A."/>
            <person name="Asiegbu F."/>
            <person name="Belbahri L."/>
            <person name="Bouzid O."/>
            <person name="Broberg A."/>
            <person name="Canback B."/>
            <person name="Coutinho P.M."/>
            <person name="Cullen D."/>
            <person name="Dalman K."/>
            <person name="Deflorio G."/>
            <person name="van Diepen L.T."/>
            <person name="Dunand C."/>
            <person name="Duplessis S."/>
            <person name="Durling M."/>
            <person name="Gonthier P."/>
            <person name="Grimwood J."/>
            <person name="Fossdal C.G."/>
            <person name="Hansson D."/>
            <person name="Henrissat B."/>
            <person name="Hietala A."/>
            <person name="Himmelstrand K."/>
            <person name="Hoffmeister D."/>
            <person name="Hogberg N."/>
            <person name="James T.Y."/>
            <person name="Karlsson M."/>
            <person name="Kohler A."/>
            <person name="Kues U."/>
            <person name="Lee Y.H."/>
            <person name="Lin Y.C."/>
            <person name="Lind M."/>
            <person name="Lindquist E."/>
            <person name="Lombard V."/>
            <person name="Lucas S."/>
            <person name="Lunden K."/>
            <person name="Morin E."/>
            <person name="Murat C."/>
            <person name="Park J."/>
            <person name="Raffaello T."/>
            <person name="Rouze P."/>
            <person name="Salamov A."/>
            <person name="Schmutz J."/>
            <person name="Solheim H."/>
            <person name="Stahlberg J."/>
            <person name="Velez H."/>
            <person name="de Vries R.P."/>
            <person name="Wiebenga A."/>
            <person name="Woodward S."/>
            <person name="Yakovlev I."/>
            <person name="Garbelotto M."/>
            <person name="Martin F."/>
            <person name="Grigoriev I.V."/>
            <person name="Stenlid J."/>
        </authorList>
    </citation>
    <scope>NUCLEOTIDE SEQUENCE [LARGE SCALE GENOMIC DNA]</scope>
    <source>
        <strain evidence="3 4">TC 32-1</strain>
    </source>
</reference>
<feature type="region of interest" description="Disordered" evidence="1">
    <location>
        <begin position="1"/>
        <end position="49"/>
    </location>
</feature>
<evidence type="ECO:0000256" key="1">
    <source>
        <dbReference type="SAM" id="MobiDB-lite"/>
    </source>
</evidence>
<dbReference type="Proteomes" id="UP000030671">
    <property type="component" value="Unassembled WGS sequence"/>
</dbReference>
<dbReference type="AlphaFoldDB" id="W4KHP4"/>
<keyword evidence="2" id="KW-1133">Transmembrane helix</keyword>
<evidence type="ECO:0000313" key="4">
    <source>
        <dbReference type="Proteomes" id="UP000030671"/>
    </source>
</evidence>